<dbReference type="PANTHER" id="PTHR32379">
    <property type="entry name" value="GUANIDINOACETATE N-METHYLTRANSFERASE"/>
    <property type="match status" value="1"/>
</dbReference>
<dbReference type="AlphaFoldDB" id="A0A1F7URP0"/>
<dbReference type="GO" id="GO:0030731">
    <property type="term" value="F:guanidinoacetate N-methyltransferase activity"/>
    <property type="evidence" value="ECO:0007669"/>
    <property type="project" value="TreeGrafter"/>
</dbReference>
<evidence type="ECO:0000313" key="2">
    <source>
        <dbReference type="Proteomes" id="UP000176897"/>
    </source>
</evidence>
<dbReference type="STRING" id="1802401.A3B21_03285"/>
<dbReference type="InterPro" id="IPR051038">
    <property type="entry name" value="RMT2/GAMT_Mtase"/>
</dbReference>
<reference evidence="1 2" key="1">
    <citation type="journal article" date="2016" name="Nat. Commun.">
        <title>Thousands of microbial genomes shed light on interconnected biogeochemical processes in an aquifer system.</title>
        <authorList>
            <person name="Anantharaman K."/>
            <person name="Brown C.T."/>
            <person name="Hug L.A."/>
            <person name="Sharon I."/>
            <person name="Castelle C.J."/>
            <person name="Probst A.J."/>
            <person name="Thomas B.C."/>
            <person name="Singh A."/>
            <person name="Wilkins M.J."/>
            <person name="Karaoz U."/>
            <person name="Brodie E.L."/>
            <person name="Williams K.H."/>
            <person name="Hubbard S.S."/>
            <person name="Banfield J.F."/>
        </authorList>
    </citation>
    <scope>NUCLEOTIDE SEQUENCE [LARGE SCALE GENOMIC DNA]</scope>
</reference>
<dbReference type="Proteomes" id="UP000176897">
    <property type="component" value="Unassembled WGS sequence"/>
</dbReference>
<sequence>MTERGNHLTPDAVAAEAPRLETAEGIFEAPELGAGDPKGYFTAVFDVGQSRPDFRGRKSDVPVVRLEYMPPQKDTPWQVVVKVEDGHESYAVTLDVRDSFDERALEQLAKGIHDFVTQYKAQEVRGRLANIFGEMTRKVCNPFASAMQSKRGEIRPYLPYDSEGPTNDHNLKDAQWLAEHFKEQKDVDVDQRGERILRATIGSKEFEFLQSGDMYFVLNNVPTIEVMDAAISEGIMTEKEKGDFVSLEEEAKLKKQTVEQYQQKGVKRGAEKDLRDIWQNSGANYEYDAARRLYYLEIAGEPVMDEFERDYIELLGTNAARYDHAVLEIGFGMGISGNAIQKELVRQGDLALQEGREANPTHIIIEFNHAVAEKAREWAKRQKIPVVVLEGDWKEKIKEIPKGILTGALADPYPLNLEEKHKDAAMTLQEIHERLRPGGVASIYADSQYALSPDHAAIAKEAGYKYIGTVTTRFAKGGKNTGEYYNPRLRMAMPVLYKDGGTGSANRQAIELNDNGKRKLVEKLFIDNPRHFREKYFGVA</sequence>
<dbReference type="SUPFAM" id="SSF53335">
    <property type="entry name" value="S-adenosyl-L-methionine-dependent methyltransferases"/>
    <property type="match status" value="1"/>
</dbReference>
<gene>
    <name evidence="1" type="ORF">A3B21_03285</name>
</gene>
<dbReference type="CDD" id="cd02440">
    <property type="entry name" value="AdoMet_MTases"/>
    <property type="match status" value="1"/>
</dbReference>
<organism evidence="1 2">
    <name type="scientific">Candidatus Uhrbacteria bacterium RIFCSPLOWO2_01_FULL_47_24</name>
    <dbReference type="NCBI Taxonomy" id="1802401"/>
    <lineage>
        <taxon>Bacteria</taxon>
        <taxon>Candidatus Uhriibacteriota</taxon>
    </lineage>
</organism>
<evidence type="ECO:0000313" key="1">
    <source>
        <dbReference type="EMBL" id="OGL80963.1"/>
    </source>
</evidence>
<name>A0A1F7URP0_9BACT</name>
<comment type="caution">
    <text evidence="1">The sequence shown here is derived from an EMBL/GenBank/DDBJ whole genome shotgun (WGS) entry which is preliminary data.</text>
</comment>
<proteinExistence type="predicted"/>
<dbReference type="GO" id="GO:0005737">
    <property type="term" value="C:cytoplasm"/>
    <property type="evidence" value="ECO:0007669"/>
    <property type="project" value="TreeGrafter"/>
</dbReference>
<dbReference type="Gene3D" id="3.40.50.150">
    <property type="entry name" value="Vaccinia Virus protein VP39"/>
    <property type="match status" value="1"/>
</dbReference>
<accession>A0A1F7URP0</accession>
<dbReference type="GO" id="GO:0006601">
    <property type="term" value="P:creatine biosynthetic process"/>
    <property type="evidence" value="ECO:0007669"/>
    <property type="project" value="TreeGrafter"/>
</dbReference>
<protein>
    <submittedName>
        <fullName evidence="1">Uncharacterized protein</fullName>
    </submittedName>
</protein>
<dbReference type="InterPro" id="IPR029063">
    <property type="entry name" value="SAM-dependent_MTases_sf"/>
</dbReference>
<dbReference type="PANTHER" id="PTHR32379:SF1">
    <property type="entry name" value="GUANIDINOACETATE N-METHYLTRANSFERASE"/>
    <property type="match status" value="1"/>
</dbReference>
<dbReference type="EMBL" id="MGEJ01000012">
    <property type="protein sequence ID" value="OGL80963.1"/>
    <property type="molecule type" value="Genomic_DNA"/>
</dbReference>